<reference evidence="6 7" key="1">
    <citation type="submission" date="2016-10" db="EMBL/GenBank/DDBJ databases">
        <authorList>
            <person name="de Groot N.N."/>
        </authorList>
    </citation>
    <scope>NUCLEOTIDE SEQUENCE [LARGE SCALE GENOMIC DNA]</scope>
    <source>
        <strain evidence="6 7">DSM 21799</strain>
    </source>
</reference>
<dbReference type="InterPro" id="IPR050680">
    <property type="entry name" value="YpeA/RimI_acetyltransf"/>
</dbReference>
<sequence length="284" mass="30612">MLRAHDLRDEAVSGRFAALVDAAAGADGQPPFSDQSIVDARNGRSDYLEVTDAAGGVVGAAIDSAADPAEFELVIHPAHRGRGHGTAALQELLGRHDGEVLTWAHGDHPAAAKLAASAGLDRVRTLLQLRTPLGQATGERDSFDRFDAARDGDDWVRLNAEVFRTHPEQGRLTRADLDARLAEPWFRSRDFLLARDEDDALIGYNWLKVEGGIGEIYVIGVAESAAGAGLGRRLMHAGLEQLREDGCDTAALYVDDENAPAVALYRSLGFTDHTIDVQYRRAAP</sequence>
<evidence type="ECO:0000259" key="5">
    <source>
        <dbReference type="PROSITE" id="PS51186"/>
    </source>
</evidence>
<comment type="catalytic activity">
    <reaction evidence="4">
        <text>1D-myo-inositol 2-(L-cysteinylamino)-2-deoxy-alpha-D-glucopyranoside + acetyl-CoA = mycothiol + CoA + H(+)</text>
        <dbReference type="Rhea" id="RHEA:26172"/>
        <dbReference type="ChEBI" id="CHEBI:15378"/>
        <dbReference type="ChEBI" id="CHEBI:16768"/>
        <dbReference type="ChEBI" id="CHEBI:57287"/>
        <dbReference type="ChEBI" id="CHEBI:57288"/>
        <dbReference type="ChEBI" id="CHEBI:58887"/>
        <dbReference type="EC" id="2.3.1.189"/>
    </reaction>
</comment>
<dbReference type="Gene3D" id="3.40.630.30">
    <property type="match status" value="1"/>
</dbReference>
<evidence type="ECO:0000256" key="2">
    <source>
        <dbReference type="ARBA" id="ARBA00022737"/>
    </source>
</evidence>
<feature type="binding site" evidence="4">
    <location>
        <begin position="226"/>
        <end position="232"/>
    </location>
    <ligand>
        <name>acetyl-CoA</name>
        <dbReference type="ChEBI" id="CHEBI:57288"/>
        <label>2</label>
    </ligand>
</feature>
<evidence type="ECO:0000256" key="4">
    <source>
        <dbReference type="HAMAP-Rule" id="MF_01698"/>
    </source>
</evidence>
<comment type="function">
    <text evidence="4">Catalyzes the transfer of acetyl from acetyl-CoA to desacetylmycothiol (Cys-GlcN-Ins) to form mycothiol.</text>
</comment>
<evidence type="ECO:0000256" key="3">
    <source>
        <dbReference type="ARBA" id="ARBA00023315"/>
    </source>
</evidence>
<feature type="binding site" evidence="4">
    <location>
        <position position="215"/>
    </location>
    <ligand>
        <name>1D-myo-inositol 2-(L-cysteinylamino)-2-deoxy-alpha-D-glucopyranoside</name>
        <dbReference type="ChEBI" id="CHEBI:58887"/>
    </ligand>
</feature>
<dbReference type="OrthoDB" id="3208058at2"/>
<keyword evidence="3 4" id="KW-0012">Acyltransferase</keyword>
<dbReference type="InterPro" id="IPR017813">
    <property type="entry name" value="Mycothiol_AcTrfase"/>
</dbReference>
<dbReference type="NCBIfam" id="TIGR03448">
    <property type="entry name" value="mycothiol_MshD"/>
    <property type="match status" value="1"/>
</dbReference>
<keyword evidence="7" id="KW-1185">Reference proteome</keyword>
<feature type="binding site" evidence="4">
    <location>
        <begin position="219"/>
        <end position="221"/>
    </location>
    <ligand>
        <name>acetyl-CoA</name>
        <dbReference type="ChEBI" id="CHEBI:57288"/>
        <label>2</label>
    </ligand>
</feature>
<dbReference type="EMBL" id="FNRY01000001">
    <property type="protein sequence ID" value="SEB97195.1"/>
    <property type="molecule type" value="Genomic_DNA"/>
</dbReference>
<keyword evidence="2 4" id="KW-0677">Repeat</keyword>
<feature type="binding site" evidence="4">
    <location>
        <begin position="73"/>
        <end position="75"/>
    </location>
    <ligand>
        <name>acetyl-CoA</name>
        <dbReference type="ChEBI" id="CHEBI:57288"/>
        <label>1</label>
    </ligand>
</feature>
<dbReference type="EC" id="2.3.1.189" evidence="4"/>
<dbReference type="CDD" id="cd04301">
    <property type="entry name" value="NAT_SF"/>
    <property type="match status" value="1"/>
</dbReference>
<dbReference type="PANTHER" id="PTHR43420:SF12">
    <property type="entry name" value="N-ACETYLTRANSFERASE DOMAIN-CONTAINING PROTEIN"/>
    <property type="match status" value="1"/>
</dbReference>
<evidence type="ECO:0000313" key="7">
    <source>
        <dbReference type="Proteomes" id="UP000199183"/>
    </source>
</evidence>
<dbReference type="InterPro" id="IPR000182">
    <property type="entry name" value="GNAT_dom"/>
</dbReference>
<protein>
    <recommendedName>
        <fullName evidence="4">Mycothiol acetyltransferase</fullName>
        <shortName evidence="4">MSH acetyltransferase</shortName>
        <ecNumber evidence="4">2.3.1.189</ecNumber>
    </recommendedName>
    <alternativeName>
        <fullName evidence="4">Mycothiol synthase</fullName>
    </alternativeName>
</protein>
<feature type="domain" description="N-acetyltransferase" evidence="5">
    <location>
        <begin position="144"/>
        <end position="284"/>
    </location>
</feature>
<feature type="binding site" evidence="4">
    <location>
        <position position="34"/>
    </location>
    <ligand>
        <name>1D-myo-inositol 2-(L-cysteinylamino)-2-deoxy-alpha-D-glucopyranoside</name>
        <dbReference type="ChEBI" id="CHEBI:58887"/>
    </ligand>
</feature>
<dbReference type="PIRSF" id="PIRSF021524">
    <property type="entry name" value="MSH_acetyltransferase"/>
    <property type="match status" value="1"/>
</dbReference>
<dbReference type="AlphaFoldDB" id="A0A1H4NQH2"/>
<feature type="binding site" evidence="4">
    <location>
        <position position="253"/>
    </location>
    <ligand>
        <name>1D-myo-inositol 2-(L-cysteinylamino)-2-deoxy-alpha-D-glucopyranoside</name>
        <dbReference type="ChEBI" id="CHEBI:58887"/>
    </ligand>
</feature>
<organism evidence="6 7">
    <name type="scientific">Paramicrobacterium humi</name>
    <dbReference type="NCBI Taxonomy" id="640635"/>
    <lineage>
        <taxon>Bacteria</taxon>
        <taxon>Bacillati</taxon>
        <taxon>Actinomycetota</taxon>
        <taxon>Actinomycetes</taxon>
        <taxon>Micrococcales</taxon>
        <taxon>Microbacteriaceae</taxon>
        <taxon>Paramicrobacterium</taxon>
    </lineage>
</organism>
<name>A0A1H4NQH2_9MICO</name>
<dbReference type="RefSeq" id="WP_091184141.1">
    <property type="nucleotide sequence ID" value="NZ_FNRY01000001.1"/>
</dbReference>
<feature type="binding site" evidence="4">
    <location>
        <position position="168"/>
    </location>
    <ligand>
        <name>1D-myo-inositol 2-(L-cysteinylamino)-2-deoxy-alpha-D-glucopyranoside</name>
        <dbReference type="ChEBI" id="CHEBI:58887"/>
    </ligand>
</feature>
<feature type="binding site" evidence="4">
    <location>
        <position position="208"/>
    </location>
    <ligand>
        <name>1D-myo-inositol 2-(L-cysteinylamino)-2-deoxy-alpha-D-glucopyranoside</name>
        <dbReference type="ChEBI" id="CHEBI:58887"/>
    </ligand>
</feature>
<comment type="caution">
    <text evidence="4">Lacks conserved residue(s) required for the propagation of feature annotation.</text>
</comment>
<dbReference type="SUPFAM" id="SSF55729">
    <property type="entry name" value="Acyl-CoA N-acyltransferases (Nat)"/>
    <property type="match status" value="1"/>
</dbReference>
<evidence type="ECO:0000256" key="1">
    <source>
        <dbReference type="ARBA" id="ARBA00022679"/>
    </source>
</evidence>
<dbReference type="GO" id="GO:0035447">
    <property type="term" value="F:mycothiol synthase activity"/>
    <property type="evidence" value="ECO:0007669"/>
    <property type="project" value="UniProtKB-UniRule"/>
</dbReference>
<dbReference type="PANTHER" id="PTHR43420">
    <property type="entry name" value="ACETYLTRANSFERASE"/>
    <property type="match status" value="1"/>
</dbReference>
<comment type="subunit">
    <text evidence="4">Monomer.</text>
</comment>
<evidence type="ECO:0000313" key="6">
    <source>
        <dbReference type="EMBL" id="SEB97195.1"/>
    </source>
</evidence>
<dbReference type="Pfam" id="PF00583">
    <property type="entry name" value="Acetyltransf_1"/>
    <property type="match status" value="1"/>
</dbReference>
<accession>A0A1H4NQH2</accession>
<dbReference type="InterPro" id="IPR016181">
    <property type="entry name" value="Acyl_CoA_acyltransferase"/>
</dbReference>
<dbReference type="PROSITE" id="PS51186">
    <property type="entry name" value="GNAT"/>
    <property type="match status" value="2"/>
</dbReference>
<keyword evidence="1 4" id="KW-0808">Transferase</keyword>
<dbReference type="Proteomes" id="UP000199183">
    <property type="component" value="Unassembled WGS sequence"/>
</dbReference>
<dbReference type="GO" id="GO:0010125">
    <property type="term" value="P:mycothiol biosynthetic process"/>
    <property type="evidence" value="ECO:0007669"/>
    <property type="project" value="UniProtKB-UniRule"/>
</dbReference>
<dbReference type="STRING" id="640635.SAMN04489806_2265"/>
<gene>
    <name evidence="4" type="primary">mshD</name>
    <name evidence="6" type="ORF">SAMN04489806_2265</name>
</gene>
<proteinExistence type="inferred from homology"/>
<dbReference type="HAMAP" id="MF_01698">
    <property type="entry name" value="MshD"/>
    <property type="match status" value="1"/>
</dbReference>
<comment type="similarity">
    <text evidence="4">Belongs to the acetyltransferase family. MshD subfamily.</text>
</comment>
<feature type="domain" description="N-acetyltransferase" evidence="5">
    <location>
        <begin position="5"/>
        <end position="144"/>
    </location>
</feature>